<name>A0A9Q3I3M5_9BASI</name>
<reference evidence="2" key="1">
    <citation type="submission" date="2021-03" db="EMBL/GenBank/DDBJ databases">
        <title>Draft genome sequence of rust myrtle Austropuccinia psidii MF-1, a brazilian biotype.</title>
        <authorList>
            <person name="Quecine M.C."/>
            <person name="Pachon D.M.R."/>
            <person name="Bonatelli M.L."/>
            <person name="Correr F.H."/>
            <person name="Franceschini L.M."/>
            <person name="Leite T.F."/>
            <person name="Margarido G.R.A."/>
            <person name="Almeida C.A."/>
            <person name="Ferrarezi J.A."/>
            <person name="Labate C.A."/>
        </authorList>
    </citation>
    <scope>NUCLEOTIDE SEQUENCE</scope>
    <source>
        <strain evidence="2">MF-1</strain>
    </source>
</reference>
<dbReference type="Proteomes" id="UP000765509">
    <property type="component" value="Unassembled WGS sequence"/>
</dbReference>
<organism evidence="2 3">
    <name type="scientific">Austropuccinia psidii MF-1</name>
    <dbReference type="NCBI Taxonomy" id="1389203"/>
    <lineage>
        <taxon>Eukaryota</taxon>
        <taxon>Fungi</taxon>
        <taxon>Dikarya</taxon>
        <taxon>Basidiomycota</taxon>
        <taxon>Pucciniomycotina</taxon>
        <taxon>Pucciniomycetes</taxon>
        <taxon>Pucciniales</taxon>
        <taxon>Sphaerophragmiaceae</taxon>
        <taxon>Austropuccinia</taxon>
    </lineage>
</organism>
<feature type="compositionally biased region" description="Polar residues" evidence="1">
    <location>
        <begin position="216"/>
        <end position="225"/>
    </location>
</feature>
<evidence type="ECO:0000313" key="3">
    <source>
        <dbReference type="Proteomes" id="UP000765509"/>
    </source>
</evidence>
<feature type="region of interest" description="Disordered" evidence="1">
    <location>
        <begin position="41"/>
        <end position="69"/>
    </location>
</feature>
<proteinExistence type="predicted"/>
<accession>A0A9Q3I3M5</accession>
<feature type="region of interest" description="Disordered" evidence="1">
    <location>
        <begin position="127"/>
        <end position="173"/>
    </location>
</feature>
<evidence type="ECO:0000313" key="2">
    <source>
        <dbReference type="EMBL" id="MBW0525235.1"/>
    </source>
</evidence>
<feature type="compositionally biased region" description="Polar residues" evidence="1">
    <location>
        <begin position="144"/>
        <end position="157"/>
    </location>
</feature>
<evidence type="ECO:0000256" key="1">
    <source>
        <dbReference type="SAM" id="MobiDB-lite"/>
    </source>
</evidence>
<comment type="caution">
    <text evidence="2">The sequence shown here is derived from an EMBL/GenBank/DDBJ whole genome shotgun (WGS) entry which is preliminary data.</text>
</comment>
<feature type="compositionally biased region" description="Polar residues" evidence="1">
    <location>
        <begin position="164"/>
        <end position="173"/>
    </location>
</feature>
<feature type="region of interest" description="Disordered" evidence="1">
    <location>
        <begin position="195"/>
        <end position="225"/>
    </location>
</feature>
<dbReference type="AlphaFoldDB" id="A0A9Q3I3M5"/>
<feature type="compositionally biased region" description="Pro residues" evidence="1">
    <location>
        <begin position="195"/>
        <end position="210"/>
    </location>
</feature>
<dbReference type="EMBL" id="AVOT02031663">
    <property type="protein sequence ID" value="MBW0525235.1"/>
    <property type="molecule type" value="Genomic_DNA"/>
</dbReference>
<protein>
    <submittedName>
        <fullName evidence="2">Uncharacterized protein</fullName>
    </submittedName>
</protein>
<keyword evidence="3" id="KW-1185">Reference proteome</keyword>
<gene>
    <name evidence="2" type="ORF">O181_064950</name>
</gene>
<sequence length="225" mass="25143">MLVMLADKHERNSLLLSDSYDHAARGVPAQDTLARTPLCPVPSSIDFSTPPPRPPSNGHFTPQPERSDYPANEGWRWQEEIPAWADFHPWDSNAKNKTHQIPPDKTHLFHVYLISKPCGNQLEARVAPNEPSQHNEPPIPGPSPSSKQSENVLTCQPETEVAPMQSTEDPFVNSSHYSPLCNHHQRYGCWIPPSTPTPVPPRTPPPPPLIPMMTLARNSPTYDQL</sequence>